<proteinExistence type="predicted"/>
<dbReference type="AlphaFoldDB" id="A0A1W1HDI6"/>
<accession>A0A1W1HDI6</accession>
<keyword evidence="2" id="KW-1185">Reference proteome</keyword>
<evidence type="ECO:0000313" key="2">
    <source>
        <dbReference type="Proteomes" id="UP000191931"/>
    </source>
</evidence>
<organism evidence="1 2">
    <name type="scientific">Desulfamplus magnetovallimortis</name>
    <dbReference type="NCBI Taxonomy" id="1246637"/>
    <lineage>
        <taxon>Bacteria</taxon>
        <taxon>Pseudomonadati</taxon>
        <taxon>Thermodesulfobacteriota</taxon>
        <taxon>Desulfobacteria</taxon>
        <taxon>Desulfobacterales</taxon>
        <taxon>Desulfobacteraceae</taxon>
        <taxon>Desulfamplus</taxon>
    </lineage>
</organism>
<name>A0A1W1HDI6_9BACT</name>
<gene>
    <name evidence="1" type="ORF">MTBBW1_2310009</name>
</gene>
<evidence type="ECO:0000313" key="1">
    <source>
        <dbReference type="EMBL" id="SLM30561.1"/>
    </source>
</evidence>
<dbReference type="Proteomes" id="UP000191931">
    <property type="component" value="Unassembled WGS sequence"/>
</dbReference>
<protein>
    <submittedName>
        <fullName evidence="1">Uncharacterized protein</fullName>
    </submittedName>
</protein>
<sequence>MINIFLFKGYSLANFAWSHKINATVNDRCFMGHELAAIKS</sequence>
<reference evidence="1 2" key="1">
    <citation type="submission" date="2017-03" db="EMBL/GenBank/DDBJ databases">
        <authorList>
            <person name="Afonso C.L."/>
            <person name="Miller P.J."/>
            <person name="Scott M.A."/>
            <person name="Spackman E."/>
            <person name="Goraichik I."/>
            <person name="Dimitrov K.M."/>
            <person name="Suarez D.L."/>
            <person name="Swayne D.E."/>
        </authorList>
    </citation>
    <scope>NUCLEOTIDE SEQUENCE [LARGE SCALE GENOMIC DNA]</scope>
    <source>
        <strain evidence="1">PRJEB14757</strain>
    </source>
</reference>
<dbReference type="EMBL" id="FWEV01000148">
    <property type="protein sequence ID" value="SLM30561.1"/>
    <property type="molecule type" value="Genomic_DNA"/>
</dbReference>